<proteinExistence type="predicted"/>
<dbReference type="InterPro" id="IPR027417">
    <property type="entry name" value="P-loop_NTPase"/>
</dbReference>
<dbReference type="SUPFAM" id="SSF52540">
    <property type="entry name" value="P-loop containing nucleoside triphosphate hydrolases"/>
    <property type="match status" value="1"/>
</dbReference>
<name>A0A0R2CNC5_9LACO</name>
<dbReference type="Gene3D" id="3.40.50.300">
    <property type="entry name" value="P-loop containing nucleotide triphosphate hydrolases"/>
    <property type="match status" value="1"/>
</dbReference>
<dbReference type="Pfam" id="PF09848">
    <property type="entry name" value="SLFN-g3_helicase"/>
    <property type="match status" value="1"/>
</dbReference>
<evidence type="ECO:0000259" key="1">
    <source>
        <dbReference type="Pfam" id="PF09848"/>
    </source>
</evidence>
<dbReference type="EMBL" id="AYZR01000009">
    <property type="protein sequence ID" value="KRM93215.1"/>
    <property type="molecule type" value="Genomic_DNA"/>
</dbReference>
<dbReference type="STRING" id="1423802.FC56_GL000880"/>
<sequence length="386" mass="44028">MNNEYQALTFDAELTAEQQTTLKQMITFTQTAMTQPEHAVFVLQGEAGTGKSVLLNHFFAQMAQKVEAPRFLVNHPELLKVYRQIAGATPGLLKKFFERPTTFINKAHKQNTQVDLAVIDEAHLLLSKADHYNNYYGNNQLADIINLSHVTILVFDPEQVLKTKSYWTTKQLQQVIGERPQQWVQLQQQFRLQAPVELLNWLNDFVSGEIIKPIELPATDYDFRVYDDAEAMRQQIVARNQEVGMARITATSGYPSTLDGGKHYITEGQFKLPWDQYNFTSIPWAEQPQTIDEVGSIYTVQGFDLSYIGIIIGPPFYLTADKRLGVNPELATDVEVFKHRADLSGTDYENSKVALLRNSLNVLLKRGVKGTYLYAHDPKLRDWLNQ</sequence>
<comment type="caution">
    <text evidence="2">The sequence shown here is derived from an EMBL/GenBank/DDBJ whole genome shotgun (WGS) entry which is preliminary data.</text>
</comment>
<keyword evidence="3" id="KW-1185">Reference proteome</keyword>
<evidence type="ECO:0000313" key="2">
    <source>
        <dbReference type="EMBL" id="KRM93215.1"/>
    </source>
</evidence>
<dbReference type="InterPro" id="IPR018647">
    <property type="entry name" value="SLFN_3-like_DNA/RNA_helicase"/>
</dbReference>
<accession>A0A0R2CNC5</accession>
<evidence type="ECO:0000313" key="3">
    <source>
        <dbReference type="Proteomes" id="UP000051256"/>
    </source>
</evidence>
<dbReference type="AlphaFoldDB" id="A0A0R2CNC5"/>
<organism evidence="2 3">
    <name type="scientific">Lentilactobacillus senioris DSM 24302 = JCM 17472</name>
    <dbReference type="NCBI Taxonomy" id="1423802"/>
    <lineage>
        <taxon>Bacteria</taxon>
        <taxon>Bacillati</taxon>
        <taxon>Bacillota</taxon>
        <taxon>Bacilli</taxon>
        <taxon>Lactobacillales</taxon>
        <taxon>Lactobacillaceae</taxon>
        <taxon>Lentilactobacillus</taxon>
    </lineage>
</organism>
<gene>
    <name evidence="2" type="ORF">FC56_GL000880</name>
</gene>
<reference evidence="2 3" key="1">
    <citation type="journal article" date="2015" name="Genome Announc.">
        <title>Expanding the biotechnology potential of lactobacilli through comparative genomics of 213 strains and associated genera.</title>
        <authorList>
            <person name="Sun Z."/>
            <person name="Harris H.M."/>
            <person name="McCann A."/>
            <person name="Guo C."/>
            <person name="Argimon S."/>
            <person name="Zhang W."/>
            <person name="Yang X."/>
            <person name="Jeffery I.B."/>
            <person name="Cooney J.C."/>
            <person name="Kagawa T.F."/>
            <person name="Liu W."/>
            <person name="Song Y."/>
            <person name="Salvetti E."/>
            <person name="Wrobel A."/>
            <person name="Rasinkangas P."/>
            <person name="Parkhill J."/>
            <person name="Rea M.C."/>
            <person name="O'Sullivan O."/>
            <person name="Ritari J."/>
            <person name="Douillard F.P."/>
            <person name="Paul Ross R."/>
            <person name="Yang R."/>
            <person name="Briner A.E."/>
            <person name="Felis G.E."/>
            <person name="de Vos W.M."/>
            <person name="Barrangou R."/>
            <person name="Klaenhammer T.R."/>
            <person name="Caufield P.W."/>
            <person name="Cui Y."/>
            <person name="Zhang H."/>
            <person name="O'Toole P.W."/>
        </authorList>
    </citation>
    <scope>NUCLEOTIDE SEQUENCE [LARGE SCALE GENOMIC DNA]</scope>
    <source>
        <strain evidence="2 3">DSM 24302</strain>
    </source>
</reference>
<dbReference type="Proteomes" id="UP000051256">
    <property type="component" value="Unassembled WGS sequence"/>
</dbReference>
<protein>
    <recommendedName>
        <fullName evidence="1">Schlafen group 3-like DNA/RNA helicase domain-containing protein</fullName>
    </recommendedName>
</protein>
<dbReference type="PATRIC" id="fig|1423802.4.peg.893"/>
<dbReference type="RefSeq" id="WP_056978662.1">
    <property type="nucleotide sequence ID" value="NZ_AYZR01000009.1"/>
</dbReference>
<feature type="domain" description="Schlafen group 3-like DNA/RNA helicase" evidence="1">
    <location>
        <begin position="39"/>
        <end position="377"/>
    </location>
</feature>